<dbReference type="GO" id="GO:0005829">
    <property type="term" value="C:cytosol"/>
    <property type="evidence" value="ECO:0007669"/>
    <property type="project" value="TreeGrafter"/>
</dbReference>
<dbReference type="PANTHER" id="PTHR10621:SF0">
    <property type="entry name" value="UV EXCISION REPAIR PROTEIN RAD23"/>
    <property type="match status" value="1"/>
</dbReference>
<dbReference type="Proteomes" id="UP000593562">
    <property type="component" value="Unassembled WGS sequence"/>
</dbReference>
<keyword evidence="3" id="KW-1185">Reference proteome</keyword>
<dbReference type="GO" id="GO:0070628">
    <property type="term" value="F:proteasome binding"/>
    <property type="evidence" value="ECO:0007669"/>
    <property type="project" value="TreeGrafter"/>
</dbReference>
<accession>A0A7J7DWD1</accession>
<dbReference type="SMART" id="SM00213">
    <property type="entry name" value="UBQ"/>
    <property type="match status" value="1"/>
</dbReference>
<protein>
    <recommendedName>
        <fullName evidence="1">Ubiquitin-like domain-containing protein</fullName>
    </recommendedName>
</protein>
<dbReference type="EMBL" id="JAAARO010000003">
    <property type="protein sequence ID" value="KAF5750406.1"/>
    <property type="molecule type" value="Genomic_DNA"/>
</dbReference>
<gene>
    <name evidence="2" type="ORF">HS088_TW03G00742</name>
</gene>
<reference evidence="2 3" key="1">
    <citation type="journal article" date="2020" name="Nat. Commun.">
        <title>Genome of Tripterygium wilfordii and identification of cytochrome P450 involved in triptolide biosynthesis.</title>
        <authorList>
            <person name="Tu L."/>
            <person name="Su P."/>
            <person name="Zhang Z."/>
            <person name="Gao L."/>
            <person name="Wang J."/>
            <person name="Hu T."/>
            <person name="Zhou J."/>
            <person name="Zhang Y."/>
            <person name="Zhao Y."/>
            <person name="Liu Y."/>
            <person name="Song Y."/>
            <person name="Tong Y."/>
            <person name="Lu Y."/>
            <person name="Yang J."/>
            <person name="Xu C."/>
            <person name="Jia M."/>
            <person name="Peters R.J."/>
            <person name="Huang L."/>
            <person name="Gao W."/>
        </authorList>
    </citation>
    <scope>NUCLEOTIDE SEQUENCE [LARGE SCALE GENOMIC DNA]</scope>
    <source>
        <strain evidence="3">cv. XIE 37</strain>
        <tissue evidence="2">Leaf</tissue>
    </source>
</reference>
<evidence type="ECO:0000259" key="1">
    <source>
        <dbReference type="PROSITE" id="PS50053"/>
    </source>
</evidence>
<organism evidence="2 3">
    <name type="scientific">Tripterygium wilfordii</name>
    <name type="common">Thunder God vine</name>
    <dbReference type="NCBI Taxonomy" id="458696"/>
    <lineage>
        <taxon>Eukaryota</taxon>
        <taxon>Viridiplantae</taxon>
        <taxon>Streptophyta</taxon>
        <taxon>Embryophyta</taxon>
        <taxon>Tracheophyta</taxon>
        <taxon>Spermatophyta</taxon>
        <taxon>Magnoliopsida</taxon>
        <taxon>eudicotyledons</taxon>
        <taxon>Gunneridae</taxon>
        <taxon>Pentapetalae</taxon>
        <taxon>rosids</taxon>
        <taxon>fabids</taxon>
        <taxon>Celastrales</taxon>
        <taxon>Celastraceae</taxon>
        <taxon>Tripterygium</taxon>
    </lineage>
</organism>
<dbReference type="GO" id="GO:0031593">
    <property type="term" value="F:polyubiquitin modification-dependent protein binding"/>
    <property type="evidence" value="ECO:0007669"/>
    <property type="project" value="TreeGrafter"/>
</dbReference>
<feature type="domain" description="Ubiquitin-like" evidence="1">
    <location>
        <begin position="86"/>
        <end position="154"/>
    </location>
</feature>
<sequence length="157" mass="18286">MESVKLRITGRFRKPMMTIPMSATVLDLKQEIEAELYVDVEKQILYSEFHQELMDDNDRSIESYYSNHKGQVTDLMLFQKPEYKQMDVTVKFESKEADVTVNEGESVGDLKAKIEQLWGIPSEKIMLTYDDIILAVDDLNMWEYYVGEADVIQVTEI</sequence>
<dbReference type="InterPro" id="IPR000626">
    <property type="entry name" value="Ubiquitin-like_dom"/>
</dbReference>
<dbReference type="Pfam" id="PF00240">
    <property type="entry name" value="ubiquitin"/>
    <property type="match status" value="1"/>
</dbReference>
<dbReference type="Gene3D" id="3.10.20.90">
    <property type="entry name" value="Phosphatidylinositol 3-kinase Catalytic Subunit, Chain A, domain 1"/>
    <property type="match status" value="2"/>
</dbReference>
<dbReference type="GO" id="GO:0005654">
    <property type="term" value="C:nucleoplasm"/>
    <property type="evidence" value="ECO:0007669"/>
    <property type="project" value="TreeGrafter"/>
</dbReference>
<dbReference type="GO" id="GO:0043161">
    <property type="term" value="P:proteasome-mediated ubiquitin-dependent protein catabolic process"/>
    <property type="evidence" value="ECO:0007669"/>
    <property type="project" value="TreeGrafter"/>
</dbReference>
<dbReference type="CDD" id="cd17039">
    <property type="entry name" value="Ubl_ubiquitin_like"/>
    <property type="match status" value="1"/>
</dbReference>
<evidence type="ECO:0000313" key="3">
    <source>
        <dbReference type="Proteomes" id="UP000593562"/>
    </source>
</evidence>
<dbReference type="InterPro" id="IPR029071">
    <property type="entry name" value="Ubiquitin-like_domsf"/>
</dbReference>
<dbReference type="InParanoid" id="A0A7J7DWD1"/>
<proteinExistence type="predicted"/>
<dbReference type="PANTHER" id="PTHR10621">
    <property type="entry name" value="UV EXCISION REPAIR PROTEIN RAD23"/>
    <property type="match status" value="1"/>
</dbReference>
<dbReference type="SUPFAM" id="SSF54236">
    <property type="entry name" value="Ubiquitin-like"/>
    <property type="match status" value="2"/>
</dbReference>
<dbReference type="GO" id="GO:0043130">
    <property type="term" value="F:ubiquitin binding"/>
    <property type="evidence" value="ECO:0007669"/>
    <property type="project" value="TreeGrafter"/>
</dbReference>
<evidence type="ECO:0000313" key="2">
    <source>
        <dbReference type="EMBL" id="KAF5750406.1"/>
    </source>
</evidence>
<dbReference type="PROSITE" id="PS50053">
    <property type="entry name" value="UBIQUITIN_2"/>
    <property type="match status" value="1"/>
</dbReference>
<dbReference type="AlphaFoldDB" id="A0A7J7DWD1"/>
<comment type="caution">
    <text evidence="2">The sequence shown here is derived from an EMBL/GenBank/DDBJ whole genome shotgun (WGS) entry which is preliminary data.</text>
</comment>
<name>A0A7J7DWD1_TRIWF</name>